<dbReference type="EMBL" id="CP000934">
    <property type="protein sequence ID" value="ACE86208.1"/>
    <property type="molecule type" value="Genomic_DNA"/>
</dbReference>
<dbReference type="OrthoDB" id="5703418at2"/>
<name>B3PFJ8_CELJU</name>
<evidence type="ECO:0000313" key="2">
    <source>
        <dbReference type="Proteomes" id="UP000001036"/>
    </source>
</evidence>
<protein>
    <submittedName>
        <fullName evidence="1">Uncharacterized protein</fullName>
    </submittedName>
</protein>
<dbReference type="STRING" id="498211.CJA_0114"/>
<organism evidence="1 2">
    <name type="scientific">Cellvibrio japonicus (strain Ueda107)</name>
    <name type="common">Pseudomonas fluorescens subsp. cellulosa</name>
    <dbReference type="NCBI Taxonomy" id="498211"/>
    <lineage>
        <taxon>Bacteria</taxon>
        <taxon>Pseudomonadati</taxon>
        <taxon>Pseudomonadota</taxon>
        <taxon>Gammaproteobacteria</taxon>
        <taxon>Cellvibrionales</taxon>
        <taxon>Cellvibrionaceae</taxon>
        <taxon>Cellvibrio</taxon>
    </lineage>
</organism>
<gene>
    <name evidence="1" type="ordered locus">CJA_0114</name>
</gene>
<reference evidence="1 2" key="1">
    <citation type="journal article" date="2008" name="J. Bacteriol.">
        <title>Insights into plant cell wall degradation from the genome sequence of the soil bacterium Cellvibrio japonicus.</title>
        <authorList>
            <person name="Deboy R.T."/>
            <person name="Mongodin E.F."/>
            <person name="Fouts D.E."/>
            <person name="Tailford L.E."/>
            <person name="Khouri H."/>
            <person name="Emerson J.B."/>
            <person name="Mohamoud Y."/>
            <person name="Watkins K."/>
            <person name="Henrissat B."/>
            <person name="Gilbert H.J."/>
            <person name="Nelson K.E."/>
        </authorList>
    </citation>
    <scope>NUCLEOTIDE SEQUENCE [LARGE SCALE GENOMIC DNA]</scope>
    <source>
        <strain evidence="1 2">Ueda107</strain>
    </source>
</reference>
<dbReference type="AlphaFoldDB" id="B3PFJ8"/>
<dbReference type="eggNOG" id="ENOG5032DQV">
    <property type="taxonomic scope" value="Bacteria"/>
</dbReference>
<dbReference type="KEGG" id="cja:CJA_0114"/>
<dbReference type="Proteomes" id="UP000001036">
    <property type="component" value="Chromosome"/>
</dbReference>
<dbReference type="InterPro" id="IPR021675">
    <property type="entry name" value="DUF3261"/>
</dbReference>
<proteinExistence type="predicted"/>
<dbReference type="RefSeq" id="WP_012485797.1">
    <property type="nucleotide sequence ID" value="NC_010995.1"/>
</dbReference>
<dbReference type="HOGENOM" id="CLU_1381962_0_0_6"/>
<dbReference type="Pfam" id="PF11659">
    <property type="entry name" value="DUF3261"/>
    <property type="match status" value="1"/>
</dbReference>
<evidence type="ECO:0000313" key="1">
    <source>
        <dbReference type="EMBL" id="ACE86208.1"/>
    </source>
</evidence>
<sequence length="197" mass="22368">MNNAPLTRFLLMFLALAILSGCSFVGTRDFPLQVTTSDQHTYVVQQQWQVYAQGRDYALEVIVERRAARWRLIMLNQLGQRLVTVESDGQRLHVERHLSHPATRQLPDLLQAWQFGFWPLADLQGVDPRWVFSEGNGRREVYFSGILRATIERLAVNENKAGDSGPQAASGLLNPWQGSLSYNTADLRLLIHSQPLN</sequence>
<accession>B3PFJ8</accession>
<keyword evidence="2" id="KW-1185">Reference proteome</keyword>